<evidence type="ECO:0000256" key="6">
    <source>
        <dbReference type="ARBA" id="ARBA00022741"/>
    </source>
</evidence>
<dbReference type="GO" id="GO:0005739">
    <property type="term" value="C:mitochondrion"/>
    <property type="evidence" value="ECO:0007669"/>
    <property type="project" value="TreeGrafter"/>
</dbReference>
<dbReference type="FunFam" id="3.40.367.20:FF:000004">
    <property type="entry name" value="Phosphotransferase"/>
    <property type="match status" value="1"/>
</dbReference>
<dbReference type="RefSeq" id="XP_040692075.1">
    <property type="nucleotide sequence ID" value="XM_040837137.1"/>
</dbReference>
<name>A0A1L9RTZ6_ASPWE</name>
<evidence type="ECO:0000259" key="12">
    <source>
        <dbReference type="Pfam" id="PF00349"/>
    </source>
</evidence>
<dbReference type="EC" id="2.7.1.1" evidence="4"/>
<sequence>MEDGLRYRPDILRDVPPDLVTTLKELDDTLAIDRPQLKRITAHFVDELAKGLTVEGGDIPMNVTWVMGYPTGNEQGRFLTLDMGGTNLRVCEVCLSKEEREFELTQSKYKLPAHIKSASQEELWDFVAECLRLFLHEHHGGDQSANLPLAFTFSYPVTQLGIRSGILQRWTKDFNVPGVEGHDVIPQLEAAFKRKQLSVKVVALANDTTGTLMSTKYRNSRIKIGSIFSTGCNAAYMEECRAVPKIQDKGLPPDALVAINTEYGAFDNKRRILPRTRFDEDIDRMSARPNQQLYEKMVAGLYMGELIRLILLELHYTNRLFAGQDITRLQQRNVVDSSFLSIVEEDTSESLIDIRKLIREKLDLEPLPHELRVCRYLVELIGTRAARLYVCGIAAICKKRKIQDCHVGVDGTVFNQYTHFRKRAAQALRDILDWPEDREDLITFYCSEDGSGVGAALIAAQLTNIVTFTKLTASLSSLGKVCWMRLEDGVVRFTIIPDQGTQVWAQLPVESIFEETSYTLQSNSGVINLEVPVGALHRALRSAIGASSAHLRLTKKGNVPLLALTVHSSSWTTGKNAIGISQSDQAPAIHDDGDDDDAAVLPRTANGPRERETMITQEVPVKVLHESGVEGLHEPRCRDPDVHIILPSLIQLKCISERFTKLASGEKAAGAAASATGPSPKLELSANMKGSLRLAISTDALRISSVWSDLVNPPLDPGQLSQSEIEQLPSERMRALGDSEEGWAKVRIDGNDWGRVLSVGRLSPKVVACFINETALILYVYLPGSWNAEDSCLTYYINSFAI</sequence>
<dbReference type="OrthoDB" id="419537at2759"/>
<dbReference type="GO" id="GO:0008865">
    <property type="term" value="F:fructokinase activity"/>
    <property type="evidence" value="ECO:0007669"/>
    <property type="project" value="TreeGrafter"/>
</dbReference>
<evidence type="ECO:0000256" key="9">
    <source>
        <dbReference type="ARBA" id="ARBA00023152"/>
    </source>
</evidence>
<protein>
    <recommendedName>
        <fullName evidence="4">hexokinase</fullName>
        <ecNumber evidence="4">2.7.1.1</ecNumber>
    </recommendedName>
</protein>
<comment type="pathway">
    <text evidence="1">Carbohydrate degradation; glycolysis; D-glyceraldehyde 3-phosphate and glycerone phosphate from D-glucose: step 1/4.</text>
</comment>
<evidence type="ECO:0000256" key="3">
    <source>
        <dbReference type="ARBA" id="ARBA00009225"/>
    </source>
</evidence>
<dbReference type="GO" id="GO:0006096">
    <property type="term" value="P:glycolytic process"/>
    <property type="evidence" value="ECO:0007669"/>
    <property type="project" value="UniProtKB-UniPathway"/>
</dbReference>
<dbReference type="FunFam" id="3.30.420.40:FF:000092">
    <property type="entry name" value="Phosphotransferase"/>
    <property type="match status" value="1"/>
</dbReference>
<comment type="catalytic activity">
    <reaction evidence="10">
        <text>a D-hexose + ATP = a D-hexose 6-phosphate + ADP + H(+)</text>
        <dbReference type="Rhea" id="RHEA:22740"/>
        <dbReference type="ChEBI" id="CHEBI:4194"/>
        <dbReference type="ChEBI" id="CHEBI:15378"/>
        <dbReference type="ChEBI" id="CHEBI:30616"/>
        <dbReference type="ChEBI" id="CHEBI:229467"/>
        <dbReference type="ChEBI" id="CHEBI:456216"/>
        <dbReference type="EC" id="2.7.1.1"/>
    </reaction>
    <physiologicalReaction direction="left-to-right" evidence="10">
        <dbReference type="Rhea" id="RHEA:22741"/>
    </physiologicalReaction>
</comment>
<accession>A0A1L9RTZ6</accession>
<dbReference type="GO" id="GO:0006013">
    <property type="term" value="P:mannose metabolic process"/>
    <property type="evidence" value="ECO:0007669"/>
    <property type="project" value="TreeGrafter"/>
</dbReference>
<evidence type="ECO:0000256" key="4">
    <source>
        <dbReference type="ARBA" id="ARBA00012324"/>
    </source>
</evidence>
<dbReference type="InterPro" id="IPR022672">
    <property type="entry name" value="Hexokinase_N"/>
</dbReference>
<dbReference type="GeneID" id="63752985"/>
<evidence type="ECO:0000256" key="11">
    <source>
        <dbReference type="ARBA" id="ARBA00047905"/>
    </source>
</evidence>
<dbReference type="InterPro" id="IPR001312">
    <property type="entry name" value="Hexokinase"/>
</dbReference>
<dbReference type="InterPro" id="IPR007150">
    <property type="entry name" value="HUS1/Mec3"/>
</dbReference>
<dbReference type="VEuPathDB" id="FungiDB:ASPWEDRAFT_48641"/>
<dbReference type="AlphaFoldDB" id="A0A1L9RTZ6"/>
<dbReference type="SUPFAM" id="SSF53067">
    <property type="entry name" value="Actin-like ATPase domain"/>
    <property type="match status" value="2"/>
</dbReference>
<dbReference type="Gene3D" id="3.30.420.40">
    <property type="match status" value="1"/>
</dbReference>
<dbReference type="GO" id="GO:0005536">
    <property type="term" value="F:D-glucose binding"/>
    <property type="evidence" value="ECO:0007669"/>
    <property type="project" value="InterPro"/>
</dbReference>
<evidence type="ECO:0000256" key="10">
    <source>
        <dbReference type="ARBA" id="ARBA00044613"/>
    </source>
</evidence>
<dbReference type="Gene3D" id="3.70.10.10">
    <property type="match status" value="1"/>
</dbReference>
<evidence type="ECO:0000313" key="14">
    <source>
        <dbReference type="Proteomes" id="UP000184383"/>
    </source>
</evidence>
<evidence type="ECO:0000256" key="5">
    <source>
        <dbReference type="ARBA" id="ARBA00022679"/>
    </source>
</evidence>
<gene>
    <name evidence="13" type="ORF">ASPWEDRAFT_48641</name>
</gene>
<dbReference type="GO" id="GO:0019158">
    <property type="term" value="F:mannokinase activity"/>
    <property type="evidence" value="ECO:0007669"/>
    <property type="project" value="TreeGrafter"/>
</dbReference>
<comment type="catalytic activity">
    <reaction evidence="11">
        <text>D-fructose + ATP = D-fructose 6-phosphate + ADP + H(+)</text>
        <dbReference type="Rhea" id="RHEA:16125"/>
        <dbReference type="ChEBI" id="CHEBI:15378"/>
        <dbReference type="ChEBI" id="CHEBI:30616"/>
        <dbReference type="ChEBI" id="CHEBI:37721"/>
        <dbReference type="ChEBI" id="CHEBI:61527"/>
        <dbReference type="ChEBI" id="CHEBI:456216"/>
        <dbReference type="EC" id="2.7.1.1"/>
    </reaction>
    <physiologicalReaction direction="left-to-right" evidence="11">
        <dbReference type="Rhea" id="RHEA:16126"/>
    </physiologicalReaction>
</comment>
<dbReference type="Gene3D" id="3.40.367.20">
    <property type="match status" value="1"/>
</dbReference>
<evidence type="ECO:0000256" key="8">
    <source>
        <dbReference type="ARBA" id="ARBA00022840"/>
    </source>
</evidence>
<organism evidence="13 14">
    <name type="scientific">Aspergillus wentii DTO 134E9</name>
    <dbReference type="NCBI Taxonomy" id="1073089"/>
    <lineage>
        <taxon>Eukaryota</taxon>
        <taxon>Fungi</taxon>
        <taxon>Dikarya</taxon>
        <taxon>Ascomycota</taxon>
        <taxon>Pezizomycotina</taxon>
        <taxon>Eurotiomycetes</taxon>
        <taxon>Eurotiomycetidae</taxon>
        <taxon>Eurotiales</taxon>
        <taxon>Aspergillaceae</taxon>
        <taxon>Aspergillus</taxon>
        <taxon>Aspergillus subgen. Cremei</taxon>
    </lineage>
</organism>
<dbReference type="Pfam" id="PF04005">
    <property type="entry name" value="Hus1"/>
    <property type="match status" value="1"/>
</dbReference>
<comment type="pathway">
    <text evidence="2">Carbohydrate metabolism; hexose metabolism.</text>
</comment>
<dbReference type="GO" id="GO:0006006">
    <property type="term" value="P:glucose metabolic process"/>
    <property type="evidence" value="ECO:0007669"/>
    <property type="project" value="TreeGrafter"/>
</dbReference>
<evidence type="ECO:0000256" key="7">
    <source>
        <dbReference type="ARBA" id="ARBA00022777"/>
    </source>
</evidence>
<keyword evidence="9" id="KW-0324">Glycolysis</keyword>
<keyword evidence="7" id="KW-0418">Kinase</keyword>
<dbReference type="GO" id="GO:0005524">
    <property type="term" value="F:ATP binding"/>
    <property type="evidence" value="ECO:0007669"/>
    <property type="project" value="UniProtKB-KW"/>
</dbReference>
<dbReference type="EMBL" id="KV878210">
    <property type="protein sequence ID" value="OJJ38399.1"/>
    <property type="molecule type" value="Genomic_DNA"/>
</dbReference>
<evidence type="ECO:0000313" key="13">
    <source>
        <dbReference type="EMBL" id="OJJ38399.1"/>
    </source>
</evidence>
<dbReference type="PRINTS" id="PR00475">
    <property type="entry name" value="HEXOKINASE"/>
</dbReference>
<keyword evidence="6" id="KW-0547">Nucleotide-binding</keyword>
<dbReference type="UniPathway" id="UPA00109">
    <property type="reaction ID" value="UER00180"/>
</dbReference>
<dbReference type="PROSITE" id="PS51748">
    <property type="entry name" value="HEXOKINASE_2"/>
    <property type="match status" value="1"/>
</dbReference>
<keyword evidence="14" id="KW-1185">Reference proteome</keyword>
<evidence type="ECO:0000256" key="2">
    <source>
        <dbReference type="ARBA" id="ARBA00005028"/>
    </source>
</evidence>
<dbReference type="GO" id="GO:0005829">
    <property type="term" value="C:cytosol"/>
    <property type="evidence" value="ECO:0007669"/>
    <property type="project" value="TreeGrafter"/>
</dbReference>
<dbReference type="Proteomes" id="UP000184383">
    <property type="component" value="Unassembled WGS sequence"/>
</dbReference>
<comment type="similarity">
    <text evidence="3">Belongs to the hexokinase family.</text>
</comment>
<proteinExistence type="inferred from homology"/>
<dbReference type="GO" id="GO:0001678">
    <property type="term" value="P:intracellular glucose homeostasis"/>
    <property type="evidence" value="ECO:0007669"/>
    <property type="project" value="InterPro"/>
</dbReference>
<reference evidence="14" key="1">
    <citation type="journal article" date="2017" name="Genome Biol.">
        <title>Comparative genomics reveals high biological diversity and specific adaptations in the industrially and medically important fungal genus Aspergillus.</title>
        <authorList>
            <person name="de Vries R.P."/>
            <person name="Riley R."/>
            <person name="Wiebenga A."/>
            <person name="Aguilar-Osorio G."/>
            <person name="Amillis S."/>
            <person name="Uchima C.A."/>
            <person name="Anderluh G."/>
            <person name="Asadollahi M."/>
            <person name="Askin M."/>
            <person name="Barry K."/>
            <person name="Battaglia E."/>
            <person name="Bayram O."/>
            <person name="Benocci T."/>
            <person name="Braus-Stromeyer S.A."/>
            <person name="Caldana C."/>
            <person name="Canovas D."/>
            <person name="Cerqueira G.C."/>
            <person name="Chen F."/>
            <person name="Chen W."/>
            <person name="Choi C."/>
            <person name="Clum A."/>
            <person name="Dos Santos R.A."/>
            <person name="Damasio A.R."/>
            <person name="Diallinas G."/>
            <person name="Emri T."/>
            <person name="Fekete E."/>
            <person name="Flipphi M."/>
            <person name="Freyberg S."/>
            <person name="Gallo A."/>
            <person name="Gournas C."/>
            <person name="Habgood R."/>
            <person name="Hainaut M."/>
            <person name="Harispe M.L."/>
            <person name="Henrissat B."/>
            <person name="Hilden K.S."/>
            <person name="Hope R."/>
            <person name="Hossain A."/>
            <person name="Karabika E."/>
            <person name="Karaffa L."/>
            <person name="Karanyi Z."/>
            <person name="Krasevec N."/>
            <person name="Kuo A."/>
            <person name="Kusch H."/>
            <person name="LaButti K."/>
            <person name="Lagendijk E.L."/>
            <person name="Lapidus A."/>
            <person name="Levasseur A."/>
            <person name="Lindquist E."/>
            <person name="Lipzen A."/>
            <person name="Logrieco A.F."/>
            <person name="MacCabe A."/>
            <person name="Maekelae M.R."/>
            <person name="Malavazi I."/>
            <person name="Melin P."/>
            <person name="Meyer V."/>
            <person name="Mielnichuk N."/>
            <person name="Miskei M."/>
            <person name="Molnar A.P."/>
            <person name="Mule G."/>
            <person name="Ngan C.Y."/>
            <person name="Orejas M."/>
            <person name="Orosz E."/>
            <person name="Ouedraogo J.P."/>
            <person name="Overkamp K.M."/>
            <person name="Park H.-S."/>
            <person name="Perrone G."/>
            <person name="Piumi F."/>
            <person name="Punt P.J."/>
            <person name="Ram A.F."/>
            <person name="Ramon A."/>
            <person name="Rauscher S."/>
            <person name="Record E."/>
            <person name="Riano-Pachon D.M."/>
            <person name="Robert V."/>
            <person name="Roehrig J."/>
            <person name="Ruller R."/>
            <person name="Salamov A."/>
            <person name="Salih N.S."/>
            <person name="Samson R.A."/>
            <person name="Sandor E."/>
            <person name="Sanguinetti M."/>
            <person name="Schuetze T."/>
            <person name="Sepcic K."/>
            <person name="Shelest E."/>
            <person name="Sherlock G."/>
            <person name="Sophianopoulou V."/>
            <person name="Squina F.M."/>
            <person name="Sun H."/>
            <person name="Susca A."/>
            <person name="Todd R.B."/>
            <person name="Tsang A."/>
            <person name="Unkles S.E."/>
            <person name="van de Wiele N."/>
            <person name="van Rossen-Uffink D."/>
            <person name="Oliveira J.V."/>
            <person name="Vesth T.C."/>
            <person name="Visser J."/>
            <person name="Yu J.-H."/>
            <person name="Zhou M."/>
            <person name="Andersen M.R."/>
            <person name="Archer D.B."/>
            <person name="Baker S.E."/>
            <person name="Benoit I."/>
            <person name="Brakhage A.A."/>
            <person name="Braus G.H."/>
            <person name="Fischer R."/>
            <person name="Frisvad J.C."/>
            <person name="Goldman G.H."/>
            <person name="Houbraken J."/>
            <person name="Oakley B."/>
            <person name="Pocsi I."/>
            <person name="Scazzocchio C."/>
            <person name="Seiboth B."/>
            <person name="vanKuyk P.A."/>
            <person name="Wortman J."/>
            <person name="Dyer P.S."/>
            <person name="Grigoriev I.V."/>
        </authorList>
    </citation>
    <scope>NUCLEOTIDE SEQUENCE [LARGE SCALE GENOMIC DNA]</scope>
    <source>
        <strain evidence="14">DTO 134E9</strain>
    </source>
</reference>
<keyword evidence="8" id="KW-0067">ATP-binding</keyword>
<evidence type="ECO:0000256" key="1">
    <source>
        <dbReference type="ARBA" id="ARBA00004888"/>
    </source>
</evidence>
<dbReference type="PANTHER" id="PTHR19443">
    <property type="entry name" value="HEXOKINASE"/>
    <property type="match status" value="1"/>
</dbReference>
<feature type="domain" description="Hexokinase N-terminal" evidence="12">
    <location>
        <begin position="23"/>
        <end position="217"/>
    </location>
</feature>
<dbReference type="STRING" id="1073089.A0A1L9RTZ6"/>
<dbReference type="Pfam" id="PF00349">
    <property type="entry name" value="Hexokinase_1"/>
    <property type="match status" value="1"/>
</dbReference>
<dbReference type="GO" id="GO:0030896">
    <property type="term" value="C:checkpoint clamp complex"/>
    <property type="evidence" value="ECO:0007669"/>
    <property type="project" value="InterPro"/>
</dbReference>
<dbReference type="GO" id="GO:0000077">
    <property type="term" value="P:DNA damage checkpoint signaling"/>
    <property type="evidence" value="ECO:0007669"/>
    <property type="project" value="InterPro"/>
</dbReference>
<keyword evidence="5" id="KW-0808">Transferase</keyword>
<dbReference type="PANTHER" id="PTHR19443:SF16">
    <property type="entry name" value="HEXOKINASE TYPE 1-RELATED"/>
    <property type="match status" value="1"/>
</dbReference>
<dbReference type="GO" id="GO:0004340">
    <property type="term" value="F:glucokinase activity"/>
    <property type="evidence" value="ECO:0007669"/>
    <property type="project" value="TreeGrafter"/>
</dbReference>
<dbReference type="InterPro" id="IPR043129">
    <property type="entry name" value="ATPase_NBD"/>
</dbReference>